<comment type="similarity">
    <text evidence="2">Belongs to the sorting nexin family.</text>
</comment>
<organism evidence="11 12">
    <name type="scientific">Rhizopus stolonifer</name>
    <name type="common">Rhizopus nigricans</name>
    <dbReference type="NCBI Taxonomy" id="4846"/>
    <lineage>
        <taxon>Eukaryota</taxon>
        <taxon>Fungi</taxon>
        <taxon>Fungi incertae sedis</taxon>
        <taxon>Mucoromycota</taxon>
        <taxon>Mucoromycotina</taxon>
        <taxon>Mucoromycetes</taxon>
        <taxon>Mucorales</taxon>
        <taxon>Mucorineae</taxon>
        <taxon>Rhizopodaceae</taxon>
        <taxon>Rhizopus</taxon>
    </lineage>
</organism>
<evidence type="ECO:0000256" key="5">
    <source>
        <dbReference type="ARBA" id="ARBA00023002"/>
    </source>
</evidence>
<protein>
    <recommendedName>
        <fullName evidence="13">FAD-binding FR-type domain-containing protein</fullName>
    </recommendedName>
</protein>
<feature type="transmembrane region" description="Helical" evidence="8">
    <location>
        <begin position="485"/>
        <end position="512"/>
    </location>
</feature>
<dbReference type="EMBL" id="PJQM01001035">
    <property type="protein sequence ID" value="RCI03395.1"/>
    <property type="molecule type" value="Genomic_DNA"/>
</dbReference>
<dbReference type="STRING" id="4846.A0A367KMD5"/>
<dbReference type="Gene3D" id="2.40.30.10">
    <property type="entry name" value="Translation factors"/>
    <property type="match status" value="1"/>
</dbReference>
<dbReference type="PROSITE" id="PS51384">
    <property type="entry name" value="FAD_FR"/>
    <property type="match status" value="1"/>
</dbReference>
<dbReference type="PANTHER" id="PTHR22775:SF3">
    <property type="entry name" value="SORTING NEXIN-13"/>
    <property type="match status" value="1"/>
</dbReference>
<keyword evidence="7 8" id="KW-0472">Membrane</keyword>
<feature type="transmembrane region" description="Helical" evidence="8">
    <location>
        <begin position="301"/>
        <end position="325"/>
    </location>
</feature>
<keyword evidence="4 8" id="KW-1133">Transmembrane helix</keyword>
<dbReference type="OrthoDB" id="5582218at2759"/>
<dbReference type="CDD" id="cd06186">
    <property type="entry name" value="NOX_Duox_like_FAD_NADP"/>
    <property type="match status" value="1"/>
</dbReference>
<evidence type="ECO:0000259" key="9">
    <source>
        <dbReference type="PROSITE" id="PS51207"/>
    </source>
</evidence>
<feature type="transmembrane region" description="Helical" evidence="8">
    <location>
        <begin position="706"/>
        <end position="724"/>
    </location>
</feature>
<dbReference type="Proteomes" id="UP000253551">
    <property type="component" value="Unassembled WGS sequence"/>
</dbReference>
<dbReference type="InterPro" id="IPR017927">
    <property type="entry name" value="FAD-bd_FR_type"/>
</dbReference>
<dbReference type="Gene3D" id="3.40.50.80">
    <property type="entry name" value="Nucleotide-binding domain of ferredoxin-NADP reductase (FNR) module"/>
    <property type="match status" value="1"/>
</dbReference>
<proteinExistence type="inferred from homology"/>
<keyword evidence="12" id="KW-1185">Reference proteome</keyword>
<comment type="subcellular location">
    <subcellularLocation>
        <location evidence="1">Membrane</location>
        <topology evidence="1">Multi-pass membrane protein</topology>
    </subcellularLocation>
</comment>
<feature type="domain" description="PXA" evidence="9">
    <location>
        <begin position="38"/>
        <end position="216"/>
    </location>
</feature>
<dbReference type="GO" id="GO:0016020">
    <property type="term" value="C:membrane"/>
    <property type="evidence" value="ECO:0007669"/>
    <property type="project" value="UniProtKB-SubCell"/>
</dbReference>
<keyword evidence="6" id="KW-0406">Ion transport</keyword>
<evidence type="ECO:0000256" key="6">
    <source>
        <dbReference type="ARBA" id="ARBA00023065"/>
    </source>
</evidence>
<feature type="transmembrane region" description="Helical" evidence="8">
    <location>
        <begin position="584"/>
        <end position="611"/>
    </location>
</feature>
<keyword evidence="5" id="KW-0560">Oxidoreductase</keyword>
<dbReference type="Pfam" id="PF08628">
    <property type="entry name" value="Nexin_C"/>
    <property type="match status" value="1"/>
</dbReference>
<name>A0A367KMD5_RHIST</name>
<keyword evidence="3 8" id="KW-0812">Transmembrane</keyword>
<evidence type="ECO:0000256" key="7">
    <source>
        <dbReference type="ARBA" id="ARBA00023136"/>
    </source>
</evidence>
<dbReference type="SUPFAM" id="SSF52343">
    <property type="entry name" value="Ferredoxin reductase-like, C-terminal NADP-linked domain"/>
    <property type="match status" value="1"/>
</dbReference>
<sequence length="1052" mass="122989">MNNNNLRPLHLRILFPELLTLPKTDPRRLGPPIDITSSKAVDLELYTYFAFLIRDFIHPWYRLITNDQDLTTEIMKILILIVQKLEKRFRYEVDWTELILIDIPKLLTIHYCDYREAKIRIHMNHGSGASSVADLFHGMQPHYALEPIEDRELEYLRLTTEAVLKTLLDNADYESDCVRQLVREILSNLVLFNLVDSLADPYTIHMIICKLLVSYEPILDELEASGKFAETYFSALTNGKTQRDPFQKQPKQTEVEKIEDETLTKQMQRLQEKRRLQGQEILVGTDESKIEAVANRRHFSFGYIVLQVILTPIRSFWVYLASIFTQSQERYHRVNQHKKLTRRKRMIEPIMDFVYAASLVQERPLLQFAWQMLAMFFWPIIRVFGGGVLIDKFLEQTILHLLSEDHVVFYLRLGSDLLWPNGEFMQRADPTTPLQREQMRVRAERLLTISIPRYILFETKDFNQLQSHIHDILEPIQNKKINKHLLYFLIDLILTKVLPELNSYLAFVALPTSHVEDDSVIQERYRREYKALLVYVIGLSALFITLLSHSWLKQLRYNKQKLLGNPIKKHNTKKWYWLNYEWQWFNLTLSLLLILKLGALILINIGLLFYITNEDSTDLDGRNLYLQGIANRAAQLSVVNTAVAVALSAKHSLVQRYFYSVENTLSWHPWFSRLAFIEALYHGTYQFQYNYNRQEGDFYSTLTTNIRYTTGSILLLVMVILIIGSHPLVRRISYRFFLFTHMFAFFTLILLGCLHHWAFYVFYASVFSFWILDQIDRSFEADLCILQEMPGNIVKLQVAVPYTVPNSIPGQFAFLSFSSSLLRSWIGSHPFSICRVDYVSKEDTEDQGESNLSLLNNKIEKQIFTFYIKVFGKHTLSLQQKAVDQEKIKLRISRPLGRPHLDLSGSEYGDFETIVLIADGVGITPWISVLQYTHEKEHIIKTQYVHLIWSIHTIDTYHAFEKDLIEFTSNLQQIKMDVHIFVTGNTSDPEESRNGSTPFTLKYNRPNYPSLLNDIPNDDVAVGVCTHDITSIQIHNLALARSWAIHTERFQL</sequence>
<feature type="transmembrane region" description="Helical" evidence="8">
    <location>
        <begin position="736"/>
        <end position="763"/>
    </location>
</feature>
<evidence type="ECO:0000313" key="11">
    <source>
        <dbReference type="EMBL" id="RCI03395.1"/>
    </source>
</evidence>
<comment type="caution">
    <text evidence="11">The sequence shown here is derived from an EMBL/GenBank/DDBJ whole genome shotgun (WGS) entry which is preliminary data.</text>
</comment>
<dbReference type="InterPro" id="IPR013121">
    <property type="entry name" value="Fe_red_NAD-bd_6"/>
</dbReference>
<evidence type="ECO:0000256" key="4">
    <source>
        <dbReference type="ARBA" id="ARBA00022989"/>
    </source>
</evidence>
<dbReference type="AlphaFoldDB" id="A0A367KMD5"/>
<dbReference type="PROSITE" id="PS51207">
    <property type="entry name" value="PXA"/>
    <property type="match status" value="1"/>
</dbReference>
<dbReference type="InterPro" id="IPR003114">
    <property type="entry name" value="Phox_assoc"/>
</dbReference>
<keyword evidence="6" id="KW-0813">Transport</keyword>
<dbReference type="GO" id="GO:0016491">
    <property type="term" value="F:oxidoreductase activity"/>
    <property type="evidence" value="ECO:0007669"/>
    <property type="project" value="UniProtKB-KW"/>
</dbReference>
<evidence type="ECO:0008006" key="13">
    <source>
        <dbReference type="Google" id="ProtNLM"/>
    </source>
</evidence>
<gene>
    <name evidence="11" type="ORF">CU098_010380</name>
</gene>
<dbReference type="SMART" id="SM00313">
    <property type="entry name" value="PXA"/>
    <property type="match status" value="1"/>
</dbReference>
<feature type="transmembrane region" description="Helical" evidence="8">
    <location>
        <begin position="368"/>
        <end position="390"/>
    </location>
</feature>
<dbReference type="InterPro" id="IPR013937">
    <property type="entry name" value="Sorting_nexin_C"/>
</dbReference>
<reference evidence="11 12" key="1">
    <citation type="journal article" date="2018" name="G3 (Bethesda)">
        <title>Phylogenetic and Phylogenomic Definition of Rhizopus Species.</title>
        <authorList>
            <person name="Gryganskyi A.P."/>
            <person name="Golan J."/>
            <person name="Dolatabadi S."/>
            <person name="Mondo S."/>
            <person name="Robb S."/>
            <person name="Idnurm A."/>
            <person name="Muszewska A."/>
            <person name="Steczkiewicz K."/>
            <person name="Masonjones S."/>
            <person name="Liao H.L."/>
            <person name="Gajdeczka M.T."/>
            <person name="Anike F."/>
            <person name="Vuek A."/>
            <person name="Anishchenko I.M."/>
            <person name="Voigt K."/>
            <person name="de Hoog G.S."/>
            <person name="Smith M.E."/>
            <person name="Heitman J."/>
            <person name="Vilgalys R."/>
            <person name="Stajich J.E."/>
        </authorList>
    </citation>
    <scope>NUCLEOTIDE SEQUENCE [LARGE SCALE GENOMIC DNA]</scope>
    <source>
        <strain evidence="11 12">LSU 92-RS-03</strain>
    </source>
</reference>
<evidence type="ECO:0000256" key="8">
    <source>
        <dbReference type="SAM" id="Phobius"/>
    </source>
</evidence>
<dbReference type="InterPro" id="IPR039261">
    <property type="entry name" value="FNR_nucleotide-bd"/>
</dbReference>
<evidence type="ECO:0000259" key="10">
    <source>
        <dbReference type="PROSITE" id="PS51384"/>
    </source>
</evidence>
<dbReference type="InterPro" id="IPR013130">
    <property type="entry name" value="Fe3_Rdtase_TM_dom"/>
</dbReference>
<evidence type="ECO:0000313" key="12">
    <source>
        <dbReference type="Proteomes" id="UP000253551"/>
    </source>
</evidence>
<dbReference type="Pfam" id="PF02194">
    <property type="entry name" value="PXA"/>
    <property type="match status" value="1"/>
</dbReference>
<dbReference type="GO" id="GO:0006811">
    <property type="term" value="P:monoatomic ion transport"/>
    <property type="evidence" value="ECO:0007669"/>
    <property type="project" value="UniProtKB-KW"/>
</dbReference>
<feature type="domain" description="FAD-binding FR-type" evidence="10">
    <location>
        <begin position="776"/>
        <end position="902"/>
    </location>
</feature>
<dbReference type="Pfam" id="PF08030">
    <property type="entry name" value="NAD_binding_6"/>
    <property type="match status" value="1"/>
</dbReference>
<dbReference type="GO" id="GO:0035091">
    <property type="term" value="F:phosphatidylinositol binding"/>
    <property type="evidence" value="ECO:0007669"/>
    <property type="project" value="TreeGrafter"/>
</dbReference>
<dbReference type="Pfam" id="PF01794">
    <property type="entry name" value="Ferric_reduct"/>
    <property type="match status" value="1"/>
</dbReference>
<evidence type="ECO:0000256" key="2">
    <source>
        <dbReference type="ARBA" id="ARBA00010883"/>
    </source>
</evidence>
<evidence type="ECO:0000256" key="1">
    <source>
        <dbReference type="ARBA" id="ARBA00004141"/>
    </source>
</evidence>
<evidence type="ECO:0000256" key="3">
    <source>
        <dbReference type="ARBA" id="ARBA00022692"/>
    </source>
</evidence>
<feature type="transmembrane region" description="Helical" evidence="8">
    <location>
        <begin position="532"/>
        <end position="552"/>
    </location>
</feature>
<dbReference type="PANTHER" id="PTHR22775">
    <property type="entry name" value="SORTING NEXIN"/>
    <property type="match status" value="1"/>
</dbReference>
<accession>A0A367KMD5</accession>